<keyword evidence="1" id="KW-0812">Transmembrane</keyword>
<feature type="transmembrane region" description="Helical" evidence="1">
    <location>
        <begin position="164"/>
        <end position="185"/>
    </location>
</feature>
<feature type="transmembrane region" description="Helical" evidence="1">
    <location>
        <begin position="250"/>
        <end position="278"/>
    </location>
</feature>
<dbReference type="Pfam" id="PF04892">
    <property type="entry name" value="VanZ"/>
    <property type="match status" value="1"/>
</dbReference>
<dbReference type="RefSeq" id="WP_044087477.1">
    <property type="nucleotide sequence ID" value="NZ_ATLK01000001.1"/>
</dbReference>
<dbReference type="STRING" id="1341695.BBOMB_1196"/>
<feature type="transmembrane region" description="Helical" evidence="1">
    <location>
        <begin position="323"/>
        <end position="342"/>
    </location>
</feature>
<dbReference type="Proteomes" id="UP000028730">
    <property type="component" value="Unassembled WGS sequence"/>
</dbReference>
<gene>
    <name evidence="3" type="ORF">BBOMB_1196</name>
</gene>
<reference evidence="3 4" key="1">
    <citation type="journal article" date="2014" name="Appl. Environ. Microbiol.">
        <title>Genomic encyclopedia of type strains of the genus Bifidobacterium.</title>
        <authorList>
            <person name="Milani C."/>
            <person name="Lugli G.A."/>
            <person name="Duranti S."/>
            <person name="Turroni F."/>
            <person name="Bottacini F."/>
            <person name="Mangifesta M."/>
            <person name="Sanchez B."/>
            <person name="Viappiani A."/>
            <person name="Mancabelli L."/>
            <person name="Taminiau B."/>
            <person name="Delcenserie V."/>
            <person name="Barrangou R."/>
            <person name="Margolles A."/>
            <person name="van Sinderen D."/>
            <person name="Ventura M."/>
        </authorList>
    </citation>
    <scope>NUCLEOTIDE SEQUENCE [LARGE SCALE GENOMIC DNA]</scope>
    <source>
        <strain evidence="3 4">DSM 19703</strain>
    </source>
</reference>
<keyword evidence="4" id="KW-1185">Reference proteome</keyword>
<dbReference type="PANTHER" id="PTHR36834">
    <property type="entry name" value="MEMBRANE PROTEIN-RELATED"/>
    <property type="match status" value="1"/>
</dbReference>
<feature type="transmembrane region" description="Helical" evidence="1">
    <location>
        <begin position="99"/>
        <end position="118"/>
    </location>
</feature>
<evidence type="ECO:0000313" key="3">
    <source>
        <dbReference type="EMBL" id="KFF31794.1"/>
    </source>
</evidence>
<accession>A0A086BPD0</accession>
<evidence type="ECO:0000256" key="1">
    <source>
        <dbReference type="SAM" id="Phobius"/>
    </source>
</evidence>
<proteinExistence type="predicted"/>
<dbReference type="AlphaFoldDB" id="A0A086BPD0"/>
<keyword evidence="1" id="KW-1133">Transmembrane helix</keyword>
<dbReference type="InterPro" id="IPR053150">
    <property type="entry name" value="Teicoplanin_resist-assoc"/>
</dbReference>
<feature type="transmembrane region" description="Helical" evidence="1">
    <location>
        <begin position="12"/>
        <end position="35"/>
    </location>
</feature>
<feature type="transmembrane region" description="Helical" evidence="1">
    <location>
        <begin position="299"/>
        <end position="317"/>
    </location>
</feature>
<dbReference type="PANTHER" id="PTHR36834:SF1">
    <property type="entry name" value="INTEGRAL MEMBRANE PROTEIN"/>
    <property type="match status" value="1"/>
</dbReference>
<feature type="domain" description="VanZ-like" evidence="2">
    <location>
        <begin position="53"/>
        <end position="179"/>
    </location>
</feature>
<keyword evidence="1" id="KW-0472">Membrane</keyword>
<sequence>MLGYLETFSYSFIIAVALWPFLSVVLTLPILALMYHRHHRLRIKSVLTAYICVLYALGLAAFTLYPMPDDPASYCLTHSLKPQLHVMRFLHDISTDGKIAVLQLLFNVLLFMPLGFALKRWARWSAVLVLPAGFVASAFIEVSQLTGVWGVYPCAYRQFDVDDLITNTLGAVLGCLVAWTYGLVFPSENSIDPHEVNMRPGLLHRVVALVIDLIFVWVCDFALTFGFIAWFHHIATPTLDGRFMLLGHTFAAGVFDVVARLGSVLAFFVFELLIPVLCHGQTLGAMFTHMNVEMRVRQGGRRALFYLLRWLMLFAATQLFVTPWARVGVVVVLILCVFYVVARRMPYDFV</sequence>
<name>A0A086BPD0_9BIFI</name>
<dbReference type="eggNOG" id="COG4767">
    <property type="taxonomic scope" value="Bacteria"/>
</dbReference>
<comment type="caution">
    <text evidence="3">The sequence shown here is derived from an EMBL/GenBank/DDBJ whole genome shotgun (WGS) entry which is preliminary data.</text>
</comment>
<feature type="transmembrane region" description="Helical" evidence="1">
    <location>
        <begin position="206"/>
        <end position="230"/>
    </location>
</feature>
<evidence type="ECO:0000259" key="2">
    <source>
        <dbReference type="Pfam" id="PF04892"/>
    </source>
</evidence>
<organism evidence="3 4">
    <name type="scientific">Bifidobacterium bombi DSM 19703</name>
    <dbReference type="NCBI Taxonomy" id="1341695"/>
    <lineage>
        <taxon>Bacteria</taxon>
        <taxon>Bacillati</taxon>
        <taxon>Actinomycetota</taxon>
        <taxon>Actinomycetes</taxon>
        <taxon>Bifidobacteriales</taxon>
        <taxon>Bifidobacteriaceae</taxon>
        <taxon>Bifidobacterium</taxon>
    </lineage>
</organism>
<feature type="transmembrane region" description="Helical" evidence="1">
    <location>
        <begin position="47"/>
        <end position="67"/>
    </location>
</feature>
<feature type="transmembrane region" description="Helical" evidence="1">
    <location>
        <begin position="125"/>
        <end position="152"/>
    </location>
</feature>
<evidence type="ECO:0000313" key="4">
    <source>
        <dbReference type="Proteomes" id="UP000028730"/>
    </source>
</evidence>
<dbReference type="InterPro" id="IPR006976">
    <property type="entry name" value="VanZ-like"/>
</dbReference>
<dbReference type="EMBL" id="ATLK01000001">
    <property type="protein sequence ID" value="KFF31794.1"/>
    <property type="molecule type" value="Genomic_DNA"/>
</dbReference>
<protein>
    <submittedName>
        <fullName evidence="3">VanZ family protein</fullName>
    </submittedName>
</protein>